<dbReference type="STRING" id="930992.A0A0C9Z3G8"/>
<reference evidence="2" key="2">
    <citation type="submission" date="2015-01" db="EMBL/GenBank/DDBJ databases">
        <title>Evolutionary Origins and Diversification of the Mycorrhizal Mutualists.</title>
        <authorList>
            <consortium name="DOE Joint Genome Institute"/>
            <consortium name="Mycorrhizal Genomics Consortium"/>
            <person name="Kohler A."/>
            <person name="Kuo A."/>
            <person name="Nagy L.G."/>
            <person name="Floudas D."/>
            <person name="Copeland A."/>
            <person name="Barry K.W."/>
            <person name="Cichocki N."/>
            <person name="Veneault-Fourrey C."/>
            <person name="LaButti K."/>
            <person name="Lindquist E.A."/>
            <person name="Lipzen A."/>
            <person name="Lundell T."/>
            <person name="Morin E."/>
            <person name="Murat C."/>
            <person name="Riley R."/>
            <person name="Ohm R."/>
            <person name="Sun H."/>
            <person name="Tunlid A."/>
            <person name="Henrissat B."/>
            <person name="Grigoriev I.V."/>
            <person name="Hibbett D.S."/>
            <person name="Martin F."/>
        </authorList>
    </citation>
    <scope>NUCLEOTIDE SEQUENCE [LARGE SCALE GENOMIC DNA]</scope>
    <source>
        <strain evidence="2">UH-Slu-Lm8-n1</strain>
    </source>
</reference>
<accession>A0A0C9Z3G8</accession>
<keyword evidence="2" id="KW-1185">Reference proteome</keyword>
<sequence>MQDTHSSILPPPYPFPNMTVYRLMSWMNSGSSRKSEIEVARLVKEVILAEDFDAKHLEDFSVRRSLSELDSDPGGKKIELPDDWTQTSVTIEIPTKSKEEDARPFSIPGFHFRPLVEVIRSAFMDIQANAFHLSPFTRLWKDPLDDHEERIFDELYTSDSWLDAQDELQKLPRESGCTLERVVASLMFFSDATHLANFGTAKAWPLYMYFGNLTKYARSAPKSGACHLVGFFPSLPDKVKDILNDLPRMSKSGMAALHTHCRRELFHACWDILLDKEFLQAYRHGIVIRCADGVLRRIFPRIFTYSADYPEKALIATIKDMGLCPCPRCLVPKSMFSSLGHVKDMKNRINRLRVYVEANVAKARGFIYMSGNTVDGGKVEETLGEGSWVPVLNKFVGRLGALGLDAFQMLVVDFMHECELGTWKALFTHLVRILYALPGGNQLVSTLDSRFRQVPTFGNGVIRTFANNTSEMKRLAARDFEDILQVFSHFNYYSLPSL</sequence>
<gene>
    <name evidence="1" type="ORF">CY34DRAFT_19420</name>
</gene>
<name>A0A0C9Z3G8_9AGAM</name>
<protein>
    <submittedName>
        <fullName evidence="1">Uncharacterized protein</fullName>
    </submittedName>
</protein>
<dbReference type="InParanoid" id="A0A0C9Z3G8"/>
<dbReference type="InterPro" id="IPR041078">
    <property type="entry name" value="Plavaka"/>
</dbReference>
<evidence type="ECO:0000313" key="2">
    <source>
        <dbReference type="Proteomes" id="UP000054485"/>
    </source>
</evidence>
<dbReference type="EMBL" id="KN836514">
    <property type="protein sequence ID" value="KIK31945.1"/>
    <property type="molecule type" value="Genomic_DNA"/>
</dbReference>
<dbReference type="Proteomes" id="UP000054485">
    <property type="component" value="Unassembled WGS sequence"/>
</dbReference>
<dbReference type="OrthoDB" id="3208495at2759"/>
<dbReference type="AlphaFoldDB" id="A0A0C9Z3G8"/>
<evidence type="ECO:0000313" key="1">
    <source>
        <dbReference type="EMBL" id="KIK31945.1"/>
    </source>
</evidence>
<reference evidence="1 2" key="1">
    <citation type="submission" date="2014-04" db="EMBL/GenBank/DDBJ databases">
        <authorList>
            <consortium name="DOE Joint Genome Institute"/>
            <person name="Kuo A."/>
            <person name="Ruytinx J."/>
            <person name="Rineau F."/>
            <person name="Colpaert J."/>
            <person name="Kohler A."/>
            <person name="Nagy L.G."/>
            <person name="Floudas D."/>
            <person name="Copeland A."/>
            <person name="Barry K.W."/>
            <person name="Cichocki N."/>
            <person name="Veneault-Fourrey C."/>
            <person name="LaButti K."/>
            <person name="Lindquist E.A."/>
            <person name="Lipzen A."/>
            <person name="Lundell T."/>
            <person name="Morin E."/>
            <person name="Murat C."/>
            <person name="Sun H."/>
            <person name="Tunlid A."/>
            <person name="Henrissat B."/>
            <person name="Grigoriev I.V."/>
            <person name="Hibbett D.S."/>
            <person name="Martin F."/>
            <person name="Nordberg H.P."/>
            <person name="Cantor M.N."/>
            <person name="Hua S.X."/>
        </authorList>
    </citation>
    <scope>NUCLEOTIDE SEQUENCE [LARGE SCALE GENOMIC DNA]</scope>
    <source>
        <strain evidence="1 2">UH-Slu-Lm8-n1</strain>
    </source>
</reference>
<proteinExistence type="predicted"/>
<dbReference type="HOGENOM" id="CLU_002498_2_0_1"/>
<organism evidence="1 2">
    <name type="scientific">Suillus luteus UH-Slu-Lm8-n1</name>
    <dbReference type="NCBI Taxonomy" id="930992"/>
    <lineage>
        <taxon>Eukaryota</taxon>
        <taxon>Fungi</taxon>
        <taxon>Dikarya</taxon>
        <taxon>Basidiomycota</taxon>
        <taxon>Agaricomycotina</taxon>
        <taxon>Agaricomycetes</taxon>
        <taxon>Agaricomycetidae</taxon>
        <taxon>Boletales</taxon>
        <taxon>Suillineae</taxon>
        <taxon>Suillaceae</taxon>
        <taxon>Suillus</taxon>
    </lineage>
</organism>
<dbReference type="Pfam" id="PF18759">
    <property type="entry name" value="Plavaka"/>
    <property type="match status" value="1"/>
</dbReference>